<proteinExistence type="predicted"/>
<evidence type="ECO:0000313" key="3">
    <source>
        <dbReference type="Proteomes" id="UP001610334"/>
    </source>
</evidence>
<feature type="compositionally biased region" description="Polar residues" evidence="1">
    <location>
        <begin position="38"/>
        <end position="47"/>
    </location>
</feature>
<comment type="caution">
    <text evidence="2">The sequence shown here is derived from an EMBL/GenBank/DDBJ whole genome shotgun (WGS) entry which is preliminary data.</text>
</comment>
<reference evidence="2 3" key="1">
    <citation type="submission" date="2024-07" db="EMBL/GenBank/DDBJ databases">
        <title>Section-level genome sequencing and comparative genomics of Aspergillus sections Usti and Cavernicolus.</title>
        <authorList>
            <consortium name="Lawrence Berkeley National Laboratory"/>
            <person name="Nybo J.L."/>
            <person name="Vesth T.C."/>
            <person name="Theobald S."/>
            <person name="Frisvad J.C."/>
            <person name="Larsen T.O."/>
            <person name="Kjaerboelling I."/>
            <person name="Rothschild-Mancinelli K."/>
            <person name="Lyhne E.K."/>
            <person name="Kogle M.E."/>
            <person name="Barry K."/>
            <person name="Clum A."/>
            <person name="Na H."/>
            <person name="Ledsgaard L."/>
            <person name="Lin J."/>
            <person name="Lipzen A."/>
            <person name="Kuo A."/>
            <person name="Riley R."/>
            <person name="Mondo S."/>
            <person name="Labutti K."/>
            <person name="Haridas S."/>
            <person name="Pangalinan J."/>
            <person name="Salamov A.A."/>
            <person name="Simmons B.A."/>
            <person name="Magnuson J.K."/>
            <person name="Chen J."/>
            <person name="Drula E."/>
            <person name="Henrissat B."/>
            <person name="Wiebenga A."/>
            <person name="Lubbers R.J."/>
            <person name="Gomes A.C."/>
            <person name="Makela M.R."/>
            <person name="Stajich J."/>
            <person name="Grigoriev I.V."/>
            <person name="Mortensen U.H."/>
            <person name="De Vries R.P."/>
            <person name="Baker S.E."/>
            <person name="Andersen M.R."/>
        </authorList>
    </citation>
    <scope>NUCLEOTIDE SEQUENCE [LARGE SCALE GENOMIC DNA]</scope>
    <source>
        <strain evidence="2 3">CBS 588.65</strain>
    </source>
</reference>
<evidence type="ECO:0000256" key="1">
    <source>
        <dbReference type="SAM" id="MobiDB-lite"/>
    </source>
</evidence>
<feature type="compositionally biased region" description="Basic and acidic residues" evidence="1">
    <location>
        <begin position="1"/>
        <end position="11"/>
    </location>
</feature>
<evidence type="ECO:0000313" key="2">
    <source>
        <dbReference type="EMBL" id="KAL2808021.1"/>
    </source>
</evidence>
<organism evidence="2 3">
    <name type="scientific">Aspergillus granulosus</name>
    <dbReference type="NCBI Taxonomy" id="176169"/>
    <lineage>
        <taxon>Eukaryota</taxon>
        <taxon>Fungi</taxon>
        <taxon>Dikarya</taxon>
        <taxon>Ascomycota</taxon>
        <taxon>Pezizomycotina</taxon>
        <taxon>Eurotiomycetes</taxon>
        <taxon>Eurotiomycetidae</taxon>
        <taxon>Eurotiales</taxon>
        <taxon>Aspergillaceae</taxon>
        <taxon>Aspergillus</taxon>
        <taxon>Aspergillus subgen. Nidulantes</taxon>
    </lineage>
</organism>
<accession>A0ABR4GXV3</accession>
<feature type="region of interest" description="Disordered" evidence="1">
    <location>
        <begin position="203"/>
        <end position="225"/>
    </location>
</feature>
<dbReference type="EMBL" id="JBFXLT010000124">
    <property type="protein sequence ID" value="KAL2808021.1"/>
    <property type="molecule type" value="Genomic_DNA"/>
</dbReference>
<feature type="region of interest" description="Disordered" evidence="1">
    <location>
        <begin position="1"/>
        <end position="47"/>
    </location>
</feature>
<sequence>MLPKHLDEGQEMKVIANGSRDKLKQRGPYSPIQLPYEGTSNSQAADRSLQGNTVYELHSALSLGGTQNNSLDAGAEQGQLNRDFRKRAGVFGKESDYERKRARKTSSLINNSSIGTQSTQSTFQHCHMSSQTRHRENSGTVLPFHDVSGNAVSLSVTTQTPCVTDTSDDISICDGPENDCLSSNRAVQPSTQRVSISIAPGSRTIIDKNGSPRRPQEKGEQMSSYLGAPVSTKATERLSKCKNTGALKSARHVTTPMGEKHSSFLNSEGLPKVLPSGLNESPKITQEHRLNNGNKGQGTELQGSLASRLSLEKVALNSKRVFELTADATHRQKLLQELHREIERILLSTNEVRQSRNFKIITEARLTSCPASTPPYRGRENCTQRNTG</sequence>
<gene>
    <name evidence="2" type="ORF">BJX63DRAFT_410713</name>
</gene>
<protein>
    <submittedName>
        <fullName evidence="2">Uncharacterized protein</fullName>
    </submittedName>
</protein>
<keyword evidence="3" id="KW-1185">Reference proteome</keyword>
<dbReference type="Proteomes" id="UP001610334">
    <property type="component" value="Unassembled WGS sequence"/>
</dbReference>
<name>A0ABR4GXV3_9EURO</name>